<feature type="transmembrane region" description="Helical" evidence="2">
    <location>
        <begin position="26"/>
        <end position="49"/>
    </location>
</feature>
<evidence type="ECO:0000256" key="1">
    <source>
        <dbReference type="SAM" id="MobiDB-lite"/>
    </source>
</evidence>
<accession>X6LP92</accession>
<keyword evidence="2" id="KW-0812">Transmembrane</keyword>
<evidence type="ECO:0000313" key="4">
    <source>
        <dbReference type="Proteomes" id="UP000023152"/>
    </source>
</evidence>
<dbReference type="EMBL" id="ASPP01035498">
    <property type="protein sequence ID" value="ETO02555.1"/>
    <property type="molecule type" value="Genomic_DNA"/>
</dbReference>
<gene>
    <name evidence="3" type="ORF">RFI_34863</name>
</gene>
<evidence type="ECO:0000313" key="3">
    <source>
        <dbReference type="EMBL" id="ETO02555.1"/>
    </source>
</evidence>
<sequence length="291" mass="33219">MSAVLAIVVDSGYEVGKSTCWISIPYWLLICGVMLGDLIYGFGFFYVFWRGYKKSMHHVRKSITAVEVQKNQQHMRQHLIAYSVQAVTALLCYVVLLYMQLSFVSVLFWEMDLTISNVCVYTLFQRRKGSARCKQCHCTWTHICGDDNNGNHGNDNHGNDNHDNNSNNNNNGNGVGYGRPPPGNKDLPSLAASQTHSLTLFFPNHWKGGHSSVVAIPRKIMRKLSGHSHDDKSHSEPHYRDPHDRLRPQMTNLHSNSAHSIFSECFVVFLQFFFFFFFKREVKKGGGTFYS</sequence>
<reference evidence="3 4" key="1">
    <citation type="journal article" date="2013" name="Curr. Biol.">
        <title>The Genome of the Foraminiferan Reticulomyxa filosa.</title>
        <authorList>
            <person name="Glockner G."/>
            <person name="Hulsmann N."/>
            <person name="Schleicher M."/>
            <person name="Noegel A.A."/>
            <person name="Eichinger L."/>
            <person name="Gallinger C."/>
            <person name="Pawlowski J."/>
            <person name="Sierra R."/>
            <person name="Euteneuer U."/>
            <person name="Pillet L."/>
            <person name="Moustafa A."/>
            <person name="Platzer M."/>
            <person name="Groth M."/>
            <person name="Szafranski K."/>
            <person name="Schliwa M."/>
        </authorList>
    </citation>
    <scope>NUCLEOTIDE SEQUENCE [LARGE SCALE GENOMIC DNA]</scope>
</reference>
<comment type="caution">
    <text evidence="3">The sequence shown here is derived from an EMBL/GenBank/DDBJ whole genome shotgun (WGS) entry which is preliminary data.</text>
</comment>
<dbReference type="AlphaFoldDB" id="X6LP92"/>
<keyword evidence="2" id="KW-0472">Membrane</keyword>
<evidence type="ECO:0000256" key="2">
    <source>
        <dbReference type="SAM" id="Phobius"/>
    </source>
</evidence>
<proteinExistence type="predicted"/>
<name>X6LP92_RETFI</name>
<keyword evidence="4" id="KW-1185">Reference proteome</keyword>
<protein>
    <submittedName>
        <fullName evidence="3">Uncharacterized protein</fullName>
    </submittedName>
</protein>
<dbReference type="Proteomes" id="UP000023152">
    <property type="component" value="Unassembled WGS sequence"/>
</dbReference>
<feature type="transmembrane region" description="Helical" evidence="2">
    <location>
        <begin position="79"/>
        <end position="100"/>
    </location>
</feature>
<organism evidence="3 4">
    <name type="scientific">Reticulomyxa filosa</name>
    <dbReference type="NCBI Taxonomy" id="46433"/>
    <lineage>
        <taxon>Eukaryota</taxon>
        <taxon>Sar</taxon>
        <taxon>Rhizaria</taxon>
        <taxon>Retaria</taxon>
        <taxon>Foraminifera</taxon>
        <taxon>Monothalamids</taxon>
        <taxon>Reticulomyxidae</taxon>
        <taxon>Reticulomyxa</taxon>
    </lineage>
</organism>
<keyword evidence="2" id="KW-1133">Transmembrane helix</keyword>
<feature type="region of interest" description="Disordered" evidence="1">
    <location>
        <begin position="155"/>
        <end position="189"/>
    </location>
</feature>
<feature type="transmembrane region" description="Helical" evidence="2">
    <location>
        <begin position="106"/>
        <end position="124"/>
    </location>
</feature>
<feature type="transmembrane region" description="Helical" evidence="2">
    <location>
        <begin position="257"/>
        <end position="278"/>
    </location>
</feature>